<organism evidence="1">
    <name type="scientific">Ajellomyces dermatitidis (strain ATCC 18188 / CBS 674.68)</name>
    <name type="common">Blastomyces dermatitidis</name>
    <dbReference type="NCBI Taxonomy" id="653446"/>
    <lineage>
        <taxon>Eukaryota</taxon>
        <taxon>Fungi</taxon>
        <taxon>Dikarya</taxon>
        <taxon>Ascomycota</taxon>
        <taxon>Pezizomycotina</taxon>
        <taxon>Eurotiomycetes</taxon>
        <taxon>Eurotiomycetidae</taxon>
        <taxon>Onygenales</taxon>
        <taxon>Ajellomycetaceae</taxon>
        <taxon>Blastomyces</taxon>
    </lineage>
</organism>
<sequence length="105" mass="12041">MTRIPGDELGRVYKIPSDTERDSIQLQLKGYLEAIRRWKSPWGENRICSLMNTAIRSVRVPNHLIGPFESEQKFNEYMNTSGALLGQGDSHQKQNTTTHLIVLEK</sequence>
<dbReference type="EMBL" id="GG749413">
    <property type="protein sequence ID" value="KMW66965.1"/>
    <property type="molecule type" value="Genomic_DNA"/>
</dbReference>
<protein>
    <submittedName>
        <fullName evidence="1">Uncharacterized protein</fullName>
    </submittedName>
</protein>
<dbReference type="Proteomes" id="UP000007802">
    <property type="component" value="Unassembled WGS sequence"/>
</dbReference>
<dbReference type="AlphaFoldDB" id="A0A0J9ENX4"/>
<proteinExistence type="predicted"/>
<accession>A0A0J9ENX4</accession>
<gene>
    <name evidence="1" type="ORF">BDDG_11814</name>
</gene>
<evidence type="ECO:0000313" key="1">
    <source>
        <dbReference type="EMBL" id="KMW66965.1"/>
    </source>
</evidence>
<name>A0A0J9ENX4_AJEDA</name>
<reference evidence="1" key="1">
    <citation type="submission" date="2010-03" db="EMBL/GenBank/DDBJ databases">
        <title>Annotation of Blastomyces dermatitidis strain ATCC 18188.</title>
        <authorList>
            <consortium name="The Broad Institute Genome Sequencing Platform"/>
            <consortium name="Broad Institute Genome Sequencing Center for Infectious Disease."/>
            <person name="Cuomo C."/>
            <person name="Klein B."/>
            <person name="Sullivan T."/>
            <person name="Heitman J."/>
            <person name="Young S."/>
            <person name="Zeng Q."/>
            <person name="Gargeya S."/>
            <person name="Alvarado L."/>
            <person name="Berlin A.M."/>
            <person name="Chapman S.B."/>
            <person name="Chen Z."/>
            <person name="Freedman E."/>
            <person name="Gellesch M."/>
            <person name="Goldberg J."/>
            <person name="Griggs A."/>
            <person name="Gujja S."/>
            <person name="Heilman E."/>
            <person name="Heiman D."/>
            <person name="Howarth C."/>
            <person name="Mehta T."/>
            <person name="Neiman D."/>
            <person name="Pearson M."/>
            <person name="Roberts A."/>
            <person name="Saif S."/>
            <person name="Shea T."/>
            <person name="Shenoy N."/>
            <person name="Sisk P."/>
            <person name="Stolte C."/>
            <person name="Sykes S."/>
            <person name="White J."/>
            <person name="Yandava C."/>
            <person name="Haas B."/>
            <person name="Nusbaum C."/>
            <person name="Birren B."/>
        </authorList>
    </citation>
    <scope>NUCLEOTIDE SEQUENCE</scope>
    <source>
        <strain evidence="1">ATCC 18188</strain>
    </source>
</reference>